<evidence type="ECO:0000313" key="3">
    <source>
        <dbReference type="Proteomes" id="UP000184139"/>
    </source>
</evidence>
<accession>A0A1M5S6J5</accession>
<dbReference type="InterPro" id="IPR052026">
    <property type="entry name" value="ExeA_AAA_ATPase_DNA-bind"/>
</dbReference>
<dbReference type="PANTHER" id="PTHR35894">
    <property type="entry name" value="GENERAL SECRETION PATHWAY PROTEIN A-RELATED"/>
    <property type="match status" value="1"/>
</dbReference>
<dbReference type="SUPFAM" id="SSF52540">
    <property type="entry name" value="P-loop containing nucleoside triphosphate hydrolases"/>
    <property type="match status" value="1"/>
</dbReference>
<dbReference type="GO" id="GO:0016887">
    <property type="term" value="F:ATP hydrolysis activity"/>
    <property type="evidence" value="ECO:0007669"/>
    <property type="project" value="InterPro"/>
</dbReference>
<protein>
    <recommendedName>
        <fullName evidence="1">ORC1/DEAH AAA+ ATPase domain-containing protein</fullName>
    </recommendedName>
</protein>
<dbReference type="OrthoDB" id="9797061at2"/>
<dbReference type="STRING" id="1121409.SAMN02745124_00185"/>
<evidence type="ECO:0000259" key="1">
    <source>
        <dbReference type="Pfam" id="PF13401"/>
    </source>
</evidence>
<keyword evidence="3" id="KW-1185">Reference proteome</keyword>
<feature type="domain" description="ORC1/DEAH AAA+ ATPase" evidence="1">
    <location>
        <begin position="34"/>
        <end position="147"/>
    </location>
</feature>
<evidence type="ECO:0000313" key="2">
    <source>
        <dbReference type="EMBL" id="SHH34060.1"/>
    </source>
</evidence>
<dbReference type="Pfam" id="PF13401">
    <property type="entry name" value="AAA_22"/>
    <property type="match status" value="1"/>
</dbReference>
<dbReference type="InterPro" id="IPR027417">
    <property type="entry name" value="P-loop_NTPase"/>
</dbReference>
<gene>
    <name evidence="2" type="ORF">SAMN02745124_00185</name>
</gene>
<dbReference type="InterPro" id="IPR049945">
    <property type="entry name" value="AAA_22"/>
</dbReference>
<organism evidence="2 3">
    <name type="scientific">Desulfofustis glycolicus DSM 9705</name>
    <dbReference type="NCBI Taxonomy" id="1121409"/>
    <lineage>
        <taxon>Bacteria</taxon>
        <taxon>Pseudomonadati</taxon>
        <taxon>Thermodesulfobacteriota</taxon>
        <taxon>Desulfobulbia</taxon>
        <taxon>Desulfobulbales</taxon>
        <taxon>Desulfocapsaceae</taxon>
        <taxon>Desulfofustis</taxon>
    </lineage>
</organism>
<dbReference type="PANTHER" id="PTHR35894:SF5">
    <property type="entry name" value="MU-LIKE PROPHAGE FLUMU DNA TRANSPOSITION PROTEIN B"/>
    <property type="match status" value="1"/>
</dbReference>
<dbReference type="RefSeq" id="WP_073372950.1">
    <property type="nucleotide sequence ID" value="NZ_FQXS01000001.1"/>
</dbReference>
<dbReference type="AlphaFoldDB" id="A0A1M5S6J5"/>
<name>A0A1M5S6J5_9BACT</name>
<proteinExistence type="predicted"/>
<reference evidence="2 3" key="1">
    <citation type="submission" date="2016-11" db="EMBL/GenBank/DDBJ databases">
        <authorList>
            <person name="Jaros S."/>
            <person name="Januszkiewicz K."/>
            <person name="Wedrychowicz H."/>
        </authorList>
    </citation>
    <scope>NUCLEOTIDE SEQUENCE [LARGE SCALE GENOMIC DNA]</scope>
    <source>
        <strain evidence="2 3">DSM 9705</strain>
    </source>
</reference>
<dbReference type="EMBL" id="FQXS01000001">
    <property type="protein sequence ID" value="SHH34060.1"/>
    <property type="molecule type" value="Genomic_DNA"/>
</dbReference>
<sequence length="239" mass="26967">MKEIRLKPTFVNVKNVRNFQAMLDALMLSAGEGRLAAVIGSAGRGKTRTAQWYAANNRCAFVRCLSIWRQTELGFLQALCRELDVKTVPHRKDPAFLAVLDALNMQGGRPVFVEEIEKLPRLHLELVRDLSDLSAAPFVLIGEDELQYHMRQVTRIWNRTFQQLEFEPLGLGDVVMFAREAAGIDLPAEVAEVIHRESAGCFRVIKRDLVTLINIMNAKQKQEPDLDMARSAIKQGLRG</sequence>
<dbReference type="Proteomes" id="UP000184139">
    <property type="component" value="Unassembled WGS sequence"/>
</dbReference>